<evidence type="ECO:0000313" key="1">
    <source>
        <dbReference type="EMBL" id="RMS71008.1"/>
    </source>
</evidence>
<dbReference type="Proteomes" id="UP000268887">
    <property type="component" value="Unassembled WGS sequence"/>
</dbReference>
<protein>
    <submittedName>
        <fullName evidence="1">Uncharacterized protein</fullName>
    </submittedName>
</protein>
<comment type="caution">
    <text evidence="1">The sequence shown here is derived from an EMBL/GenBank/DDBJ whole genome shotgun (WGS) entry which is preliminary data.</text>
</comment>
<evidence type="ECO:0000313" key="2">
    <source>
        <dbReference type="Proteomes" id="UP000268887"/>
    </source>
</evidence>
<gene>
    <name evidence="1" type="ORF">ALP60_200102</name>
</gene>
<name>A0A3M5F9Z0_PSESS</name>
<reference evidence="1 2" key="1">
    <citation type="submission" date="2018-08" db="EMBL/GenBank/DDBJ databases">
        <title>Recombination of ecologically and evolutionarily significant loci maintains genetic cohesion in the Pseudomonas syringae species complex.</title>
        <authorList>
            <person name="Dillon M."/>
            <person name="Thakur S."/>
            <person name="Almeida R.N.D."/>
            <person name="Weir B.S."/>
            <person name="Guttman D.S."/>
        </authorList>
    </citation>
    <scope>NUCLEOTIDE SEQUENCE [LARGE SCALE GENOMIC DNA]</scope>
    <source>
        <strain evidence="1 2">ICMP 13927</strain>
    </source>
</reference>
<dbReference type="AlphaFoldDB" id="A0A3M5F9Z0"/>
<sequence>MPHLHLQDDQSVNIFGIYTRHLTYYLPVSSQPTEHRMAAILQPLGRINPNVLHTI</sequence>
<proteinExistence type="predicted"/>
<accession>A0A3M5F9Z0</accession>
<dbReference type="EMBL" id="RBSV01000468">
    <property type="protein sequence ID" value="RMS71008.1"/>
    <property type="molecule type" value="Genomic_DNA"/>
</dbReference>
<organism evidence="1 2">
    <name type="scientific">Pseudomonas savastanoi</name>
    <name type="common">Pseudomonas syringae pv. savastanoi</name>
    <dbReference type="NCBI Taxonomy" id="29438"/>
    <lineage>
        <taxon>Bacteria</taxon>
        <taxon>Pseudomonadati</taxon>
        <taxon>Pseudomonadota</taxon>
        <taxon>Gammaproteobacteria</taxon>
        <taxon>Pseudomonadales</taxon>
        <taxon>Pseudomonadaceae</taxon>
        <taxon>Pseudomonas</taxon>
    </lineage>
</organism>